<accession>A0A4R3NIV7</accession>
<evidence type="ECO:0000313" key="3">
    <source>
        <dbReference type="Proteomes" id="UP000295097"/>
    </source>
</evidence>
<name>A0A4R3NIV7_9HYPH</name>
<keyword evidence="1" id="KW-1133">Transmembrane helix</keyword>
<keyword evidence="3" id="KW-1185">Reference proteome</keyword>
<dbReference type="InterPro" id="IPR021737">
    <property type="entry name" value="Phage_phiKZ_Orf197"/>
</dbReference>
<keyword evidence="1" id="KW-0472">Membrane</keyword>
<dbReference type="RefSeq" id="WP_132313640.1">
    <property type="nucleotide sequence ID" value="NZ_SMAR01000033.1"/>
</dbReference>
<reference evidence="2 3" key="1">
    <citation type="submission" date="2019-03" db="EMBL/GenBank/DDBJ databases">
        <title>Freshwater and sediment microbial communities from various areas in North America, analyzing microbe dynamics in response to fracking.</title>
        <authorList>
            <person name="Lamendella R."/>
        </authorList>
    </citation>
    <scope>NUCLEOTIDE SEQUENCE [LARGE SCALE GENOMIC DNA]</scope>
    <source>
        <strain evidence="2 3">175.2</strain>
    </source>
</reference>
<organism evidence="2 3">
    <name type="scientific">Martelella mediterranea</name>
    <dbReference type="NCBI Taxonomy" id="293089"/>
    <lineage>
        <taxon>Bacteria</taxon>
        <taxon>Pseudomonadati</taxon>
        <taxon>Pseudomonadota</taxon>
        <taxon>Alphaproteobacteria</taxon>
        <taxon>Hyphomicrobiales</taxon>
        <taxon>Aurantimonadaceae</taxon>
        <taxon>Martelella</taxon>
    </lineage>
</organism>
<dbReference type="EMBL" id="SMAR01000033">
    <property type="protein sequence ID" value="TCT34618.1"/>
    <property type="molecule type" value="Genomic_DNA"/>
</dbReference>
<feature type="transmembrane region" description="Helical" evidence="1">
    <location>
        <begin position="51"/>
        <end position="70"/>
    </location>
</feature>
<feature type="transmembrane region" description="Helical" evidence="1">
    <location>
        <begin position="90"/>
        <end position="108"/>
    </location>
</feature>
<evidence type="ECO:0000313" key="2">
    <source>
        <dbReference type="EMBL" id="TCT34618.1"/>
    </source>
</evidence>
<dbReference type="Pfam" id="PF11750">
    <property type="entry name" value="DUF3307"/>
    <property type="match status" value="1"/>
</dbReference>
<protein>
    <submittedName>
        <fullName evidence="2">Uncharacterized protein DUF3307</fullName>
    </submittedName>
</protein>
<sequence>MIEVLALLIAAHALADYPLQGDFLARAKNQSAPLPGVPWYQALGAHSAIHAGFVGVITNSVWLGLAEFAAHWVIDYEKSAGRLSFNQDQFLHLFCKLAWTVLFVLLVAEDL</sequence>
<dbReference type="OrthoDB" id="558011at2"/>
<dbReference type="AlphaFoldDB" id="A0A4R3NIV7"/>
<evidence type="ECO:0000256" key="1">
    <source>
        <dbReference type="SAM" id="Phobius"/>
    </source>
</evidence>
<comment type="caution">
    <text evidence="2">The sequence shown here is derived from an EMBL/GenBank/DDBJ whole genome shotgun (WGS) entry which is preliminary data.</text>
</comment>
<proteinExistence type="predicted"/>
<dbReference type="Proteomes" id="UP000295097">
    <property type="component" value="Unassembled WGS sequence"/>
</dbReference>
<keyword evidence="1" id="KW-0812">Transmembrane</keyword>
<gene>
    <name evidence="2" type="ORF">EDC90_103312</name>
</gene>